<dbReference type="Proteomes" id="UP001162891">
    <property type="component" value="Chromosome"/>
</dbReference>
<dbReference type="Gene3D" id="3.40.50.10420">
    <property type="entry name" value="NagB/RpiA/CoA transferase-like"/>
    <property type="match status" value="1"/>
</dbReference>
<organism evidence="2 3">
    <name type="scientific">Anaeromyxobacter oryzae</name>
    <dbReference type="NCBI Taxonomy" id="2918170"/>
    <lineage>
        <taxon>Bacteria</taxon>
        <taxon>Pseudomonadati</taxon>
        <taxon>Myxococcota</taxon>
        <taxon>Myxococcia</taxon>
        <taxon>Myxococcales</taxon>
        <taxon>Cystobacterineae</taxon>
        <taxon>Anaeromyxobacteraceae</taxon>
        <taxon>Anaeromyxobacter</taxon>
    </lineage>
</organism>
<feature type="domain" description="LUD" evidence="1">
    <location>
        <begin position="100"/>
        <end position="195"/>
    </location>
</feature>
<gene>
    <name evidence="2" type="ORF">AMOR_00400</name>
</gene>
<dbReference type="PANTHER" id="PTHR43682:SF1">
    <property type="entry name" value="LACTATE UTILIZATION PROTEIN C"/>
    <property type="match status" value="1"/>
</dbReference>
<dbReference type="RefSeq" id="WP_248357408.1">
    <property type="nucleotide sequence ID" value="NZ_AP025591.1"/>
</dbReference>
<accession>A0ABM7WNJ5</accession>
<keyword evidence="3" id="KW-1185">Reference proteome</keyword>
<reference evidence="3" key="1">
    <citation type="journal article" date="2022" name="Int. J. Syst. Evol. Microbiol.">
        <title>Anaeromyxobacter oryzae sp. nov., Anaeromyxobacter diazotrophicus sp. nov. and Anaeromyxobacter paludicola sp. nov., isolated from paddy soils.</title>
        <authorList>
            <person name="Itoh H."/>
            <person name="Xu Z."/>
            <person name="Mise K."/>
            <person name="Masuda Y."/>
            <person name="Ushijima N."/>
            <person name="Hayakawa C."/>
            <person name="Shiratori Y."/>
            <person name="Senoo K."/>
        </authorList>
    </citation>
    <scope>NUCLEOTIDE SEQUENCE [LARGE SCALE GENOMIC DNA]</scope>
    <source>
        <strain evidence="3">Red232</strain>
    </source>
</reference>
<dbReference type="InterPro" id="IPR037171">
    <property type="entry name" value="NagB/RpiA_transferase-like"/>
</dbReference>
<evidence type="ECO:0000259" key="1">
    <source>
        <dbReference type="Pfam" id="PF02589"/>
    </source>
</evidence>
<dbReference type="Pfam" id="PF02589">
    <property type="entry name" value="LUD_dom"/>
    <property type="match status" value="1"/>
</dbReference>
<sequence length="196" mass="19862">MGSREEILSRVRAAAPTAVPLPDLPAPAPLPADPGAAFDVAVRAVGGEPVRVPDPAALPGLVRGLAERLGARRVASAVAIAGPGDVPLESVPDPHALEGIDLAVVPGAFGVAENGAVWVDTRPLAQRGVFVVAQHLALVLRASEIVSDMHAAYARIDLAGPGLRLFIAGPSKTADIEQALVIGAHGARSCTVFVVG</sequence>
<protein>
    <recommendedName>
        <fullName evidence="1">LUD domain-containing protein</fullName>
    </recommendedName>
</protein>
<dbReference type="PANTHER" id="PTHR43682">
    <property type="entry name" value="LACTATE UTILIZATION PROTEIN C"/>
    <property type="match status" value="1"/>
</dbReference>
<evidence type="ECO:0000313" key="3">
    <source>
        <dbReference type="Proteomes" id="UP001162891"/>
    </source>
</evidence>
<dbReference type="InterPro" id="IPR024185">
    <property type="entry name" value="FTHF_cligase-like_sf"/>
</dbReference>
<name>A0ABM7WNJ5_9BACT</name>
<proteinExistence type="predicted"/>
<dbReference type="InterPro" id="IPR003741">
    <property type="entry name" value="LUD_dom"/>
</dbReference>
<dbReference type="EMBL" id="AP025591">
    <property type="protein sequence ID" value="BDG01044.1"/>
    <property type="molecule type" value="Genomic_DNA"/>
</dbReference>
<dbReference type="SUPFAM" id="SSF100950">
    <property type="entry name" value="NagB/RpiA/CoA transferase-like"/>
    <property type="match status" value="1"/>
</dbReference>
<evidence type="ECO:0000313" key="2">
    <source>
        <dbReference type="EMBL" id="BDG01044.1"/>
    </source>
</evidence>